<evidence type="ECO:0000259" key="1">
    <source>
        <dbReference type="Pfam" id="PF03358"/>
    </source>
</evidence>
<dbReference type="GO" id="GO:0016491">
    <property type="term" value="F:oxidoreductase activity"/>
    <property type="evidence" value="ECO:0007669"/>
    <property type="project" value="InterPro"/>
</dbReference>
<sequence>MVRIGIIISSTRPGRFADHPAKWIEEVASGRGDMDVEILDLRDYPMPFFDEASSPAYEPSKNEVALRWQRRLAECDGFVVVTAEYNHGPTGAVKNAFDYAFNEWAKKPVGFVAYGGVGGARAVEQLRLVSIELQMVPIRNAVHIQWTVYSAVTKEGKSLGSFEFLQSGAKEMLDQLLWWAQLLKRARGG</sequence>
<gene>
    <name evidence="2" type="ORF">YBN1229_v1_0415</name>
</gene>
<feature type="domain" description="NADPH-dependent FMN reductase-like" evidence="1">
    <location>
        <begin position="3"/>
        <end position="143"/>
    </location>
</feature>
<keyword evidence="3" id="KW-1185">Reference proteome</keyword>
<name>A0A0D6JAS0_9HYPH</name>
<dbReference type="SUPFAM" id="SSF52218">
    <property type="entry name" value="Flavoproteins"/>
    <property type="match status" value="1"/>
</dbReference>
<protein>
    <submittedName>
        <fullName evidence="2">Putative flavoprotein</fullName>
    </submittedName>
</protein>
<dbReference type="InterPro" id="IPR029039">
    <property type="entry name" value="Flavoprotein-like_sf"/>
</dbReference>
<evidence type="ECO:0000313" key="3">
    <source>
        <dbReference type="Proteomes" id="UP000033187"/>
    </source>
</evidence>
<dbReference type="RefSeq" id="WP_046476091.1">
    <property type="nucleotide sequence ID" value="NZ_LN829118.1"/>
</dbReference>
<dbReference type="Pfam" id="PF03358">
    <property type="entry name" value="FMN_red"/>
    <property type="match status" value="1"/>
</dbReference>
<dbReference type="KEGG" id="fil:BN1229_v1_0411"/>
<dbReference type="InterPro" id="IPR005025">
    <property type="entry name" value="FMN_Rdtase-like_dom"/>
</dbReference>
<dbReference type="Proteomes" id="UP000033187">
    <property type="component" value="Chromosome 1"/>
</dbReference>
<dbReference type="AlphaFoldDB" id="A0A0D6JAS0"/>
<dbReference type="PANTHER" id="PTHR30543:SF21">
    <property type="entry name" value="NAD(P)H-DEPENDENT FMN REDUCTASE LOT6"/>
    <property type="match status" value="1"/>
</dbReference>
<proteinExistence type="predicted"/>
<accession>A0A0D6JAS0</accession>
<reference evidence="3" key="1">
    <citation type="submission" date="2015-02" db="EMBL/GenBank/DDBJ databases">
        <authorList>
            <person name="Chooi Y.-H."/>
        </authorList>
    </citation>
    <scope>NUCLEOTIDE SEQUENCE [LARGE SCALE GENOMIC DNA]</scope>
    <source>
        <strain evidence="3">strain Y</strain>
    </source>
</reference>
<dbReference type="PANTHER" id="PTHR30543">
    <property type="entry name" value="CHROMATE REDUCTASE"/>
    <property type="match status" value="1"/>
</dbReference>
<dbReference type="KEGG" id="fiy:BN1229_v1_0415"/>
<dbReference type="GO" id="GO:0010181">
    <property type="term" value="F:FMN binding"/>
    <property type="evidence" value="ECO:0007669"/>
    <property type="project" value="TreeGrafter"/>
</dbReference>
<dbReference type="GO" id="GO:0005829">
    <property type="term" value="C:cytosol"/>
    <property type="evidence" value="ECO:0007669"/>
    <property type="project" value="TreeGrafter"/>
</dbReference>
<evidence type="ECO:0000313" key="2">
    <source>
        <dbReference type="EMBL" id="CPR15567.1"/>
    </source>
</evidence>
<dbReference type="EMBL" id="LN829119">
    <property type="protein sequence ID" value="CPR15567.1"/>
    <property type="molecule type" value="Genomic_DNA"/>
</dbReference>
<dbReference type="Gene3D" id="3.40.50.360">
    <property type="match status" value="1"/>
</dbReference>
<dbReference type="InterPro" id="IPR050712">
    <property type="entry name" value="NAD(P)H-dep_reductase"/>
</dbReference>
<organism evidence="2 3">
    <name type="scientific">Candidatus Filomicrobium marinum</name>
    <dbReference type="NCBI Taxonomy" id="1608628"/>
    <lineage>
        <taxon>Bacteria</taxon>
        <taxon>Pseudomonadati</taxon>
        <taxon>Pseudomonadota</taxon>
        <taxon>Alphaproteobacteria</taxon>
        <taxon>Hyphomicrobiales</taxon>
        <taxon>Hyphomicrobiaceae</taxon>
        <taxon>Filomicrobium</taxon>
    </lineage>
</organism>
<dbReference type="OrthoDB" id="9812295at2"/>